<feature type="domain" description="TonB-dependent receptor plug" evidence="12">
    <location>
        <begin position="65"/>
        <end position="168"/>
    </location>
</feature>
<evidence type="ECO:0000313" key="13">
    <source>
        <dbReference type="EMBL" id="BAW00226.1"/>
    </source>
</evidence>
<dbReference type="Gene3D" id="2.40.170.20">
    <property type="entry name" value="TonB-dependent receptor, beta-barrel domain"/>
    <property type="match status" value="1"/>
</dbReference>
<evidence type="ECO:0000256" key="1">
    <source>
        <dbReference type="ARBA" id="ARBA00004571"/>
    </source>
</evidence>
<keyword evidence="4 8" id="KW-0812">Transmembrane</keyword>
<dbReference type="Proteomes" id="UP000218824">
    <property type="component" value="Chromosome"/>
</dbReference>
<dbReference type="GO" id="GO:0009279">
    <property type="term" value="C:cell outer membrane"/>
    <property type="evidence" value="ECO:0007669"/>
    <property type="project" value="UniProtKB-SubCell"/>
</dbReference>
<dbReference type="SUPFAM" id="SSF56935">
    <property type="entry name" value="Porins"/>
    <property type="match status" value="1"/>
</dbReference>
<dbReference type="RefSeq" id="WP_096382395.1">
    <property type="nucleotide sequence ID" value="NZ_AP014940.1"/>
</dbReference>
<evidence type="ECO:0000313" key="14">
    <source>
        <dbReference type="Proteomes" id="UP000218824"/>
    </source>
</evidence>
<dbReference type="Pfam" id="PF00593">
    <property type="entry name" value="TonB_dep_Rec_b-barrel"/>
    <property type="match status" value="1"/>
</dbReference>
<comment type="subcellular location">
    <subcellularLocation>
        <location evidence="1 8">Cell outer membrane</location>
        <topology evidence="1 8">Multi-pass membrane protein</topology>
    </subcellularLocation>
</comment>
<dbReference type="GeneID" id="83066513"/>
<dbReference type="InterPro" id="IPR037066">
    <property type="entry name" value="Plug_dom_sf"/>
</dbReference>
<evidence type="ECO:0000256" key="9">
    <source>
        <dbReference type="RuleBase" id="RU003357"/>
    </source>
</evidence>
<dbReference type="GO" id="GO:0044718">
    <property type="term" value="P:siderophore transmembrane transport"/>
    <property type="evidence" value="ECO:0007669"/>
    <property type="project" value="TreeGrafter"/>
</dbReference>
<feature type="domain" description="TonB-dependent receptor-like beta-barrel" evidence="11">
    <location>
        <begin position="309"/>
        <end position="729"/>
    </location>
</feature>
<feature type="signal peptide" evidence="10">
    <location>
        <begin position="1"/>
        <end position="24"/>
    </location>
</feature>
<reference evidence="13 14" key="1">
    <citation type="journal article" date="2017" name="DNA Res.">
        <title>Complete genome sequence and expression profile of the commercial lytic enzyme producer Lysobacter enzymogenes M497-1.</title>
        <authorList>
            <person name="Takami H."/>
            <person name="Toyoda A."/>
            <person name="Uchiyama I."/>
            <person name="Itoh T."/>
            <person name="Takaki Y."/>
            <person name="Arai W."/>
            <person name="Nishi S."/>
            <person name="Kawai M."/>
            <person name="Shinya K."/>
            <person name="Ikeda H."/>
        </authorList>
    </citation>
    <scope>NUCLEOTIDE SEQUENCE [LARGE SCALE GENOMIC DNA]</scope>
    <source>
        <strain evidence="13 14">M497-1</strain>
    </source>
</reference>
<dbReference type="GO" id="GO:0015344">
    <property type="term" value="F:siderophore uptake transmembrane transporter activity"/>
    <property type="evidence" value="ECO:0007669"/>
    <property type="project" value="TreeGrafter"/>
</dbReference>
<dbReference type="InterPro" id="IPR012910">
    <property type="entry name" value="Plug_dom"/>
</dbReference>
<gene>
    <name evidence="13" type="ORF">LEN_4738</name>
</gene>
<evidence type="ECO:0000259" key="12">
    <source>
        <dbReference type="Pfam" id="PF07715"/>
    </source>
</evidence>
<dbReference type="InterPro" id="IPR039426">
    <property type="entry name" value="TonB-dep_rcpt-like"/>
</dbReference>
<evidence type="ECO:0000256" key="10">
    <source>
        <dbReference type="SAM" id="SignalP"/>
    </source>
</evidence>
<keyword evidence="5 9" id="KW-0798">TonB box</keyword>
<organism evidence="13 14">
    <name type="scientific">Lysobacter enzymogenes</name>
    <dbReference type="NCBI Taxonomy" id="69"/>
    <lineage>
        <taxon>Bacteria</taxon>
        <taxon>Pseudomonadati</taxon>
        <taxon>Pseudomonadota</taxon>
        <taxon>Gammaproteobacteria</taxon>
        <taxon>Lysobacterales</taxon>
        <taxon>Lysobacteraceae</taxon>
        <taxon>Lysobacter</taxon>
    </lineage>
</organism>
<name>A0AAU9AUK3_LYSEN</name>
<evidence type="ECO:0000256" key="8">
    <source>
        <dbReference type="PROSITE-ProRule" id="PRU01360"/>
    </source>
</evidence>
<evidence type="ECO:0000259" key="11">
    <source>
        <dbReference type="Pfam" id="PF00593"/>
    </source>
</evidence>
<keyword evidence="2 8" id="KW-0813">Transport</keyword>
<keyword evidence="10" id="KW-0732">Signal</keyword>
<keyword evidence="13" id="KW-0675">Receptor</keyword>
<evidence type="ECO:0000256" key="5">
    <source>
        <dbReference type="ARBA" id="ARBA00023077"/>
    </source>
</evidence>
<evidence type="ECO:0000256" key="4">
    <source>
        <dbReference type="ARBA" id="ARBA00022692"/>
    </source>
</evidence>
<keyword evidence="7 8" id="KW-0998">Cell outer membrane</keyword>
<dbReference type="KEGG" id="lem:LEN_4738"/>
<keyword evidence="6 8" id="KW-0472">Membrane</keyword>
<evidence type="ECO:0000256" key="3">
    <source>
        <dbReference type="ARBA" id="ARBA00022452"/>
    </source>
</evidence>
<keyword evidence="3 8" id="KW-1134">Transmembrane beta strand</keyword>
<protein>
    <submittedName>
        <fullName evidence="13">TonB-dependent ferric achromobactin receptor</fullName>
    </submittedName>
</protein>
<dbReference type="Gene3D" id="2.170.130.10">
    <property type="entry name" value="TonB-dependent receptor, plug domain"/>
    <property type="match status" value="1"/>
</dbReference>
<dbReference type="EMBL" id="AP014940">
    <property type="protein sequence ID" value="BAW00226.1"/>
    <property type="molecule type" value="Genomic_DNA"/>
</dbReference>
<dbReference type="Pfam" id="PF07715">
    <property type="entry name" value="Plug"/>
    <property type="match status" value="1"/>
</dbReference>
<evidence type="ECO:0000256" key="6">
    <source>
        <dbReference type="ARBA" id="ARBA00023136"/>
    </source>
</evidence>
<evidence type="ECO:0000256" key="2">
    <source>
        <dbReference type="ARBA" id="ARBA00022448"/>
    </source>
</evidence>
<dbReference type="AlphaFoldDB" id="A0AAU9AUK3"/>
<sequence>MLKPLSAAIGSALLLSFAAGTATAQDAAADAAPAAPESETAAANRAAVNLDNVVVTGTRSPKAVDKIPGAITLVSKAELARSLVLTEDATAVLARTVPGYAESSQAMSNTGENLRGRVALRLFDGVPQGSPLREGTRNGTFTDMGIVGRIEVINGPSASEGIGAAGGIINYLSAAPTKEGNEFTVVSRYTTQFKDDSAGWKLGFNFARKAGNFDMLASASFLDRGITYDGSGRRIGMNTSGSLADTESRNLFLKAGYDFGEDGTQRIEGSVSHFNIEGKANYIQVLGCRPDERALCGETRTNTSERGKIFGSKAAINDFKQYQLTYTNSDFFGGTLTVNGYKADQEMRYLPENTIDRQDPLLGPIGQVWDQSEIVTNKKGLRTSWARPSLFAVEGLELRVGVDLVEDTAEQRLALTDRLWVPPMEYKSRAPWMQLSWDIGPVTLSGGLRREDGELHVNDYTTTWYRDRRHVGGGTLDYQENLTNFGAVWRVNEQWSVFGSYGEGFTLANVGIPLRNVQCSGDGGSIQTNGCPNDPPISVGDLLDLNAIVVKNTEFGFNWRGERGSLSASHYDSKSDYGQSLAIDPVTNDLVLLRAPVRIKGVELSADWRFNDAWRVSAVYSRTRGKTAFWTADAAGRFGAGGLNKPMGVLDINPDKLAWTVTWNFRPNADVSLGATTLFSRDLSGSDVRTFDNRAFSFNESTKGYTLFDLGFNYETERYGKFSLGIENLLDKQYILSWSQPPGGFQNYWAGRGRMISLSHTFKF</sequence>
<proteinExistence type="inferred from homology"/>
<comment type="similarity">
    <text evidence="8 9">Belongs to the TonB-dependent receptor family.</text>
</comment>
<evidence type="ECO:0000256" key="7">
    <source>
        <dbReference type="ARBA" id="ARBA00023237"/>
    </source>
</evidence>
<dbReference type="InterPro" id="IPR036942">
    <property type="entry name" value="Beta-barrel_TonB_sf"/>
</dbReference>
<dbReference type="PROSITE" id="PS52016">
    <property type="entry name" value="TONB_DEPENDENT_REC_3"/>
    <property type="match status" value="1"/>
</dbReference>
<accession>A0AAU9AUK3</accession>
<dbReference type="InterPro" id="IPR000531">
    <property type="entry name" value="Beta-barrel_TonB"/>
</dbReference>
<dbReference type="PANTHER" id="PTHR30069:SF42">
    <property type="entry name" value="FERRIC AEROBACTIN RECEPTOR"/>
    <property type="match status" value="1"/>
</dbReference>
<feature type="chain" id="PRO_5043493661" evidence="10">
    <location>
        <begin position="25"/>
        <end position="764"/>
    </location>
</feature>
<dbReference type="PANTHER" id="PTHR30069">
    <property type="entry name" value="TONB-DEPENDENT OUTER MEMBRANE RECEPTOR"/>
    <property type="match status" value="1"/>
</dbReference>